<evidence type="ECO:0008006" key="3">
    <source>
        <dbReference type="Google" id="ProtNLM"/>
    </source>
</evidence>
<dbReference type="RefSeq" id="WP_170208918.1">
    <property type="nucleotide sequence ID" value="NZ_BAABFI010000002.1"/>
</dbReference>
<organism evidence="1 2">
    <name type="scientific">Cellulomonas oligotrophica</name>
    <dbReference type="NCBI Taxonomy" id="931536"/>
    <lineage>
        <taxon>Bacteria</taxon>
        <taxon>Bacillati</taxon>
        <taxon>Actinomycetota</taxon>
        <taxon>Actinomycetes</taxon>
        <taxon>Micrococcales</taxon>
        <taxon>Cellulomonadaceae</taxon>
        <taxon>Cellulomonas</taxon>
    </lineage>
</organism>
<dbReference type="AlphaFoldDB" id="A0A7Y9JXP0"/>
<dbReference type="InterPro" id="IPR021295">
    <property type="entry name" value="DUF2867"/>
</dbReference>
<name>A0A7Y9JXP0_9CELL</name>
<evidence type="ECO:0000313" key="2">
    <source>
        <dbReference type="Proteomes" id="UP000577956"/>
    </source>
</evidence>
<protein>
    <recommendedName>
        <fullName evidence="3">DUF2867 domain-containing protein</fullName>
    </recommendedName>
</protein>
<evidence type="ECO:0000313" key="1">
    <source>
        <dbReference type="EMBL" id="NYD86091.1"/>
    </source>
</evidence>
<reference evidence="1 2" key="1">
    <citation type="submission" date="2020-07" db="EMBL/GenBank/DDBJ databases">
        <title>Sequencing the genomes of 1000 actinobacteria strains.</title>
        <authorList>
            <person name="Klenk H.-P."/>
        </authorList>
    </citation>
    <scope>NUCLEOTIDE SEQUENCE [LARGE SCALE GENOMIC DNA]</scope>
    <source>
        <strain evidence="1 2">DSM 24482</strain>
    </source>
</reference>
<comment type="caution">
    <text evidence="1">The sequence shown here is derived from an EMBL/GenBank/DDBJ whole genome shotgun (WGS) entry which is preliminary data.</text>
</comment>
<gene>
    <name evidence="1" type="ORF">BKA21_001640</name>
</gene>
<accession>A0A7Y9JXP0</accession>
<dbReference type="EMBL" id="JACCBK010000001">
    <property type="protein sequence ID" value="NYD86091.1"/>
    <property type="molecule type" value="Genomic_DNA"/>
</dbReference>
<dbReference type="Proteomes" id="UP000577956">
    <property type="component" value="Unassembled WGS sequence"/>
</dbReference>
<sequence>MLRRPLPHDGLLAGALGRVDDGDVWETPLVADDSRSVDAWHAALVSATPGWVDRLMSLRNRLVRLVGIEPVPNGSEAGFPVLARADDEILLGIDDVHLAFRVSIRVVDDAVRVGTVVEIRNGRGRAYWAVVRRIHPRVVRALLRRVQVPV</sequence>
<proteinExistence type="predicted"/>
<dbReference type="Pfam" id="PF11066">
    <property type="entry name" value="DUF2867"/>
    <property type="match status" value="1"/>
</dbReference>